<name>A0AAD9FNX4_PAPLA</name>
<evidence type="ECO:0000256" key="5">
    <source>
        <dbReference type="ARBA" id="ARBA00023274"/>
    </source>
</evidence>
<keyword evidence="5" id="KW-0687">Ribonucleoprotein</keyword>
<dbReference type="Gene3D" id="6.10.330.20">
    <property type="match status" value="1"/>
</dbReference>
<dbReference type="InterPro" id="IPR038340">
    <property type="entry name" value="MRP-L47_sf"/>
</dbReference>
<dbReference type="InterPro" id="IPR010729">
    <property type="entry name" value="Ribosomal_uL29_mit"/>
</dbReference>
<comment type="caution">
    <text evidence="9">The sequence shown here is derived from an EMBL/GenBank/DDBJ whole genome shotgun (WGS) entry which is preliminary data.</text>
</comment>
<dbReference type="Pfam" id="PF06984">
    <property type="entry name" value="MRP-L47"/>
    <property type="match status" value="1"/>
</dbReference>
<gene>
    <name evidence="9" type="ORF">DB88DRAFT_512371</name>
</gene>
<proteinExistence type="inferred from homology"/>
<evidence type="ECO:0000256" key="3">
    <source>
        <dbReference type="ARBA" id="ARBA00022980"/>
    </source>
</evidence>
<dbReference type="GO" id="GO:0003735">
    <property type="term" value="F:structural constituent of ribosome"/>
    <property type="evidence" value="ECO:0007669"/>
    <property type="project" value="InterPro"/>
</dbReference>
<protein>
    <recommendedName>
        <fullName evidence="6">Large ribosomal subunit protein uL29m</fullName>
    </recommendedName>
    <alternativeName>
        <fullName evidence="7">54S ribosomal protein L4, mitochondrial</fullName>
    </alternativeName>
</protein>
<keyword evidence="4" id="KW-0496">Mitochondrion</keyword>
<feature type="compositionally biased region" description="Low complexity" evidence="8">
    <location>
        <begin position="25"/>
        <end position="59"/>
    </location>
</feature>
<sequence length="381" mass="42392">MTSSRLPTLLRAMHTAGRRVPHPPLGGAAASGPGGSHTPAPQTTTPHPHPGQPSSSPPTEVIPPTSAQLSTAQPEEIHSLATIPEAAYSPPDPPQRSDGKPWVYPPRIFGRNQKPIKNRPRRTVPVNLPGGYPEPSEYPPTQEYLDTLESADFKPAPPHPLWQFFHVNFAATQPLDGRASTPVEVGAVEAFGSYDAQFVRAWTAAELRYKTFAELHTLWYILLKERNVLYTQREERKRINLQHRGDSHGITSRLSLVRKSMATIKQVLQERRLALQAAVAPHITRVDEDRRPPYPWTDPAKTFEALENTTEFPDVRVPKVLRKLKEKVTGEEYVVGGTGAISQDEVLAASREIGVEQPRERVLRHLHEKYEVAAAENDKGV</sequence>
<dbReference type="GO" id="GO:0005762">
    <property type="term" value="C:mitochondrial large ribosomal subunit"/>
    <property type="evidence" value="ECO:0007669"/>
    <property type="project" value="TreeGrafter"/>
</dbReference>
<evidence type="ECO:0000256" key="7">
    <source>
        <dbReference type="ARBA" id="ARBA00035399"/>
    </source>
</evidence>
<evidence type="ECO:0000256" key="4">
    <source>
        <dbReference type="ARBA" id="ARBA00023128"/>
    </source>
</evidence>
<evidence type="ECO:0000313" key="10">
    <source>
        <dbReference type="Proteomes" id="UP001182556"/>
    </source>
</evidence>
<dbReference type="AlphaFoldDB" id="A0AAD9FNX4"/>
<dbReference type="PANTHER" id="PTHR21183">
    <property type="entry name" value="RIBOSOMAL PROTEIN L47, MITOCHONDRIAL-RELATED"/>
    <property type="match status" value="1"/>
</dbReference>
<dbReference type="Proteomes" id="UP001182556">
    <property type="component" value="Unassembled WGS sequence"/>
</dbReference>
<accession>A0AAD9FNX4</accession>
<evidence type="ECO:0000256" key="2">
    <source>
        <dbReference type="ARBA" id="ARBA00009254"/>
    </source>
</evidence>
<reference evidence="9" key="1">
    <citation type="submission" date="2023-02" db="EMBL/GenBank/DDBJ databases">
        <title>Identification and recombinant expression of a fungal hydrolase from Papiliotrema laurentii that hydrolyzes apple cutin and clears colloidal polyester polyurethane.</title>
        <authorList>
            <consortium name="DOE Joint Genome Institute"/>
            <person name="Roman V.A."/>
            <person name="Bojanowski C."/>
            <person name="Crable B.R."/>
            <person name="Wagner D.N."/>
            <person name="Hung C.S."/>
            <person name="Nadeau L.J."/>
            <person name="Schratz L."/>
            <person name="Haridas S."/>
            <person name="Pangilinan J."/>
            <person name="Lipzen A."/>
            <person name="Na H."/>
            <person name="Yan M."/>
            <person name="Ng V."/>
            <person name="Grigoriev I.V."/>
            <person name="Spatafora J.W."/>
            <person name="Barlow D."/>
            <person name="Biffinger J."/>
            <person name="Kelley-Loughnane N."/>
            <person name="Varaljay V.A."/>
            <person name="Crookes-Goodson W.J."/>
        </authorList>
    </citation>
    <scope>NUCLEOTIDE SEQUENCE</scope>
    <source>
        <strain evidence="9">5307AH</strain>
    </source>
</reference>
<evidence type="ECO:0000313" key="9">
    <source>
        <dbReference type="EMBL" id="KAK1921928.1"/>
    </source>
</evidence>
<organism evidence="9 10">
    <name type="scientific">Papiliotrema laurentii</name>
    <name type="common">Cryptococcus laurentii</name>
    <dbReference type="NCBI Taxonomy" id="5418"/>
    <lineage>
        <taxon>Eukaryota</taxon>
        <taxon>Fungi</taxon>
        <taxon>Dikarya</taxon>
        <taxon>Basidiomycota</taxon>
        <taxon>Agaricomycotina</taxon>
        <taxon>Tremellomycetes</taxon>
        <taxon>Tremellales</taxon>
        <taxon>Rhynchogastremaceae</taxon>
        <taxon>Papiliotrema</taxon>
    </lineage>
</organism>
<keyword evidence="10" id="KW-1185">Reference proteome</keyword>
<feature type="region of interest" description="Disordered" evidence="8">
    <location>
        <begin position="1"/>
        <end position="137"/>
    </location>
</feature>
<dbReference type="GO" id="GO:0032543">
    <property type="term" value="P:mitochondrial translation"/>
    <property type="evidence" value="ECO:0007669"/>
    <property type="project" value="TreeGrafter"/>
</dbReference>
<comment type="similarity">
    <text evidence="2">Belongs to the universal ribosomal protein uL29 family.</text>
</comment>
<keyword evidence="3 9" id="KW-0689">Ribosomal protein</keyword>
<dbReference type="PANTHER" id="PTHR21183:SF18">
    <property type="entry name" value="LARGE RIBOSOMAL SUBUNIT PROTEIN UL29M"/>
    <property type="match status" value="1"/>
</dbReference>
<evidence type="ECO:0000256" key="8">
    <source>
        <dbReference type="SAM" id="MobiDB-lite"/>
    </source>
</evidence>
<evidence type="ECO:0000256" key="6">
    <source>
        <dbReference type="ARBA" id="ARBA00035289"/>
    </source>
</evidence>
<evidence type="ECO:0000256" key="1">
    <source>
        <dbReference type="ARBA" id="ARBA00004173"/>
    </source>
</evidence>
<dbReference type="EMBL" id="JAODAN010000009">
    <property type="protein sequence ID" value="KAK1921928.1"/>
    <property type="molecule type" value="Genomic_DNA"/>
</dbReference>
<comment type="subcellular location">
    <subcellularLocation>
        <location evidence="1">Mitochondrion</location>
    </subcellularLocation>
</comment>